<accession>X1T750</accession>
<dbReference type="AlphaFoldDB" id="X1T750"/>
<name>X1T750_9ZZZZ</name>
<dbReference type="EMBL" id="BARW01021274">
    <property type="protein sequence ID" value="GAJ01084.1"/>
    <property type="molecule type" value="Genomic_DNA"/>
</dbReference>
<organism evidence="1">
    <name type="scientific">marine sediment metagenome</name>
    <dbReference type="NCBI Taxonomy" id="412755"/>
    <lineage>
        <taxon>unclassified sequences</taxon>
        <taxon>metagenomes</taxon>
        <taxon>ecological metagenomes</taxon>
    </lineage>
</organism>
<gene>
    <name evidence="1" type="ORF">S12H4_35775</name>
</gene>
<comment type="caution">
    <text evidence="1">The sequence shown here is derived from an EMBL/GenBank/DDBJ whole genome shotgun (WGS) entry which is preliminary data.</text>
</comment>
<reference evidence="1" key="1">
    <citation type="journal article" date="2014" name="Front. Microbiol.">
        <title>High frequency of phylogenetically diverse reductive dehalogenase-homologous genes in deep subseafloor sedimentary metagenomes.</title>
        <authorList>
            <person name="Kawai M."/>
            <person name="Futagami T."/>
            <person name="Toyoda A."/>
            <person name="Takaki Y."/>
            <person name="Nishi S."/>
            <person name="Hori S."/>
            <person name="Arai W."/>
            <person name="Tsubouchi T."/>
            <person name="Morono Y."/>
            <person name="Uchiyama I."/>
            <person name="Ito T."/>
            <person name="Fujiyama A."/>
            <person name="Inagaki F."/>
            <person name="Takami H."/>
        </authorList>
    </citation>
    <scope>NUCLEOTIDE SEQUENCE</scope>
    <source>
        <strain evidence="1">Expedition CK06-06</strain>
    </source>
</reference>
<protein>
    <submittedName>
        <fullName evidence="1">Uncharacterized protein</fullName>
    </submittedName>
</protein>
<evidence type="ECO:0000313" key="1">
    <source>
        <dbReference type="EMBL" id="GAJ01084.1"/>
    </source>
</evidence>
<proteinExistence type="predicted"/>
<sequence length="105" mass="12475">MTKLIDRLIRILDEMLLSSPPKDKYLSGKLGILVHDMQGQYIVTVISHDNPHLNTERLRDLKSKLRNDPFKDMVISLYVDEIRELKERHLWIIRLHIFVGEKNEK</sequence>